<dbReference type="EMBL" id="KN831987">
    <property type="protein sequence ID" value="KIO01635.1"/>
    <property type="molecule type" value="Genomic_DNA"/>
</dbReference>
<proteinExistence type="predicted"/>
<reference evidence="3" key="2">
    <citation type="submission" date="2015-01" db="EMBL/GenBank/DDBJ databases">
        <title>Evolutionary Origins and Diversification of the Mycorrhizal Mutualists.</title>
        <authorList>
            <consortium name="DOE Joint Genome Institute"/>
            <consortium name="Mycorrhizal Genomics Consortium"/>
            <person name="Kohler A."/>
            <person name="Kuo A."/>
            <person name="Nagy L.G."/>
            <person name="Floudas D."/>
            <person name="Copeland A."/>
            <person name="Barry K.W."/>
            <person name="Cichocki N."/>
            <person name="Veneault-Fourrey C."/>
            <person name="LaButti K."/>
            <person name="Lindquist E.A."/>
            <person name="Lipzen A."/>
            <person name="Lundell T."/>
            <person name="Morin E."/>
            <person name="Murat C."/>
            <person name="Riley R."/>
            <person name="Ohm R."/>
            <person name="Sun H."/>
            <person name="Tunlid A."/>
            <person name="Henrissat B."/>
            <person name="Grigoriev I.V."/>
            <person name="Hibbett D.S."/>
            <person name="Martin F."/>
        </authorList>
    </citation>
    <scope>NUCLEOTIDE SEQUENCE [LARGE SCALE GENOMIC DNA]</scope>
    <source>
        <strain evidence="3">Marx 270</strain>
    </source>
</reference>
<sequence length="99" mass="10939">MKHDRVTRARHPGLPGQEYETGKGRGSGSLKGLSRIKRVAADRLQAYRSCSNAQSDCPEGIILRFRLARFIVKFNNPWSLLGCLSITEGQDEALVHSGT</sequence>
<evidence type="ECO:0000313" key="3">
    <source>
        <dbReference type="Proteomes" id="UP000054217"/>
    </source>
</evidence>
<evidence type="ECO:0000256" key="1">
    <source>
        <dbReference type="SAM" id="MobiDB-lite"/>
    </source>
</evidence>
<accession>A0A0C3NKZ0</accession>
<dbReference type="HOGENOM" id="CLU_2321315_0_0_1"/>
<dbReference type="InParanoid" id="A0A0C3NKZ0"/>
<evidence type="ECO:0000313" key="2">
    <source>
        <dbReference type="EMBL" id="KIO01635.1"/>
    </source>
</evidence>
<name>A0A0C3NKZ0_PISTI</name>
<keyword evidence="3" id="KW-1185">Reference proteome</keyword>
<reference evidence="2 3" key="1">
    <citation type="submission" date="2014-04" db="EMBL/GenBank/DDBJ databases">
        <authorList>
            <consortium name="DOE Joint Genome Institute"/>
            <person name="Kuo A."/>
            <person name="Kohler A."/>
            <person name="Costa M.D."/>
            <person name="Nagy L.G."/>
            <person name="Floudas D."/>
            <person name="Copeland A."/>
            <person name="Barry K.W."/>
            <person name="Cichocki N."/>
            <person name="Veneault-Fourrey C."/>
            <person name="LaButti K."/>
            <person name="Lindquist E.A."/>
            <person name="Lipzen A."/>
            <person name="Lundell T."/>
            <person name="Morin E."/>
            <person name="Murat C."/>
            <person name="Sun H."/>
            <person name="Tunlid A."/>
            <person name="Henrissat B."/>
            <person name="Grigoriev I.V."/>
            <person name="Hibbett D.S."/>
            <person name="Martin F."/>
            <person name="Nordberg H.P."/>
            <person name="Cantor M.N."/>
            <person name="Hua S.X."/>
        </authorList>
    </citation>
    <scope>NUCLEOTIDE SEQUENCE [LARGE SCALE GENOMIC DNA]</scope>
    <source>
        <strain evidence="2 3">Marx 270</strain>
    </source>
</reference>
<feature type="region of interest" description="Disordered" evidence="1">
    <location>
        <begin position="1"/>
        <end position="31"/>
    </location>
</feature>
<protein>
    <submittedName>
        <fullName evidence="2">Uncharacterized protein</fullName>
    </submittedName>
</protein>
<organism evidence="2 3">
    <name type="scientific">Pisolithus tinctorius Marx 270</name>
    <dbReference type="NCBI Taxonomy" id="870435"/>
    <lineage>
        <taxon>Eukaryota</taxon>
        <taxon>Fungi</taxon>
        <taxon>Dikarya</taxon>
        <taxon>Basidiomycota</taxon>
        <taxon>Agaricomycotina</taxon>
        <taxon>Agaricomycetes</taxon>
        <taxon>Agaricomycetidae</taxon>
        <taxon>Boletales</taxon>
        <taxon>Sclerodermatineae</taxon>
        <taxon>Pisolithaceae</taxon>
        <taxon>Pisolithus</taxon>
    </lineage>
</organism>
<dbReference type="AlphaFoldDB" id="A0A0C3NKZ0"/>
<gene>
    <name evidence="2" type="ORF">M404DRAFT_1003028</name>
</gene>
<dbReference type="Proteomes" id="UP000054217">
    <property type="component" value="Unassembled WGS sequence"/>
</dbReference>